<dbReference type="Pfam" id="PF06985">
    <property type="entry name" value="HET"/>
    <property type="match status" value="1"/>
</dbReference>
<feature type="domain" description="Heterokaryon incompatibility" evidence="1">
    <location>
        <begin position="61"/>
        <end position="191"/>
    </location>
</feature>
<dbReference type="PANTHER" id="PTHR24148">
    <property type="entry name" value="ANKYRIN REPEAT DOMAIN-CONTAINING PROTEIN 39 HOMOLOG-RELATED"/>
    <property type="match status" value="1"/>
</dbReference>
<protein>
    <submittedName>
        <fullName evidence="2">Heterokaryon incompatibility</fullName>
    </submittedName>
</protein>
<accession>A0A9Q9ELV8</accession>
<dbReference type="PANTHER" id="PTHR24148:SF73">
    <property type="entry name" value="HET DOMAIN PROTEIN (AFU_ORTHOLOGUE AFUA_8G01020)"/>
    <property type="match status" value="1"/>
</dbReference>
<organism evidence="2 3">
    <name type="scientific">Septoria linicola</name>
    <dbReference type="NCBI Taxonomy" id="215465"/>
    <lineage>
        <taxon>Eukaryota</taxon>
        <taxon>Fungi</taxon>
        <taxon>Dikarya</taxon>
        <taxon>Ascomycota</taxon>
        <taxon>Pezizomycotina</taxon>
        <taxon>Dothideomycetes</taxon>
        <taxon>Dothideomycetidae</taxon>
        <taxon>Mycosphaerellales</taxon>
        <taxon>Mycosphaerellaceae</taxon>
        <taxon>Septoria</taxon>
    </lineage>
</organism>
<keyword evidence="3" id="KW-1185">Reference proteome</keyword>
<gene>
    <name evidence="2" type="ORF">Slin15195_G080980</name>
</gene>
<dbReference type="EMBL" id="CP099423">
    <property type="protein sequence ID" value="USW54779.1"/>
    <property type="molecule type" value="Genomic_DNA"/>
</dbReference>
<dbReference type="AlphaFoldDB" id="A0A9Q9ELV8"/>
<evidence type="ECO:0000313" key="2">
    <source>
        <dbReference type="EMBL" id="USW54779.1"/>
    </source>
</evidence>
<evidence type="ECO:0000259" key="1">
    <source>
        <dbReference type="Pfam" id="PF06985"/>
    </source>
</evidence>
<name>A0A9Q9ELV8_9PEZI</name>
<reference evidence="2" key="1">
    <citation type="submission" date="2022-06" db="EMBL/GenBank/DDBJ databases">
        <title>Complete genome sequences of two strains of the flax pathogen Septoria linicola.</title>
        <authorList>
            <person name="Lapalu N."/>
            <person name="Simon A."/>
            <person name="Demenou B."/>
            <person name="Paumier D."/>
            <person name="Guillot M.-P."/>
            <person name="Gout L."/>
            <person name="Valade R."/>
        </authorList>
    </citation>
    <scope>NUCLEOTIDE SEQUENCE</scope>
    <source>
        <strain evidence="2">SE15195</strain>
    </source>
</reference>
<dbReference type="InterPro" id="IPR052895">
    <property type="entry name" value="HetReg/Transcr_Mod"/>
</dbReference>
<evidence type="ECO:0000313" key="3">
    <source>
        <dbReference type="Proteomes" id="UP001056384"/>
    </source>
</evidence>
<dbReference type="InterPro" id="IPR010730">
    <property type="entry name" value="HET"/>
</dbReference>
<sequence>MAKEVTSKLDALNLDSPASLQYEPLASSHELRLLFLSSATESGVTCRMVNVDFATAAHWKYAALSYCWGDAPNSKGINVNGQDFSVSPNLLDALIAAYGHLTRLSTADIPGCYIWVDAICINQNDDVEKSAQVLKMDQVYQKASSVVVWLGREEDKSDVAMSVFAWIDSRTYRQVDDQIFAYGTDQKKHFWERQSKTKKAMKKLEQAHDRSGTNYSLDPSYWEEVLWQKHNINMKTLLPFENIIRHVKTADRVALKSVPEALQIQSIKDSLPAPEDSFWIPFLKLASRSWFSRIWTLQEVMLATNDTILCGKHVMFWDSFHLLVHCLVITLAINGAIDPQLGGRVIGYEGWARLINRSYAYQQQVVGKGMRTLHYLLAFDQSRRFAFNPKDFFYGFLGIVGPEVASRVNVDYSLPDWTVYASMMQIAVESDNGAALWSYLADDYAHVPKARVTDLPTWCPDFSCQSLKDSIPYFPGPTSIVTPLAGLDPMFCTSASISQDLRTLTTKGLELDTIHECCSVALPAFDGPAQDAWDELAAFAIHESKLLESFLSSMTSMLAVTKVDKTDWLDEADHRVGYSNEDLANLRSNCEKLRDCPIQENATLSMLSEGLNLGTRPTKQLIASIYNMRDLFKSRRYFITKAGHLGHTDADGVQAGQHIFYFHVTQAQGVTTACKILSAGRDELIGAAYVEGIGSEDVLSMAKFSRRVKTVHLH</sequence>
<dbReference type="Proteomes" id="UP001056384">
    <property type="component" value="Chromosome 6"/>
</dbReference>
<proteinExistence type="predicted"/>
<dbReference type="OrthoDB" id="2157530at2759"/>